<feature type="transmembrane region" description="Helical" evidence="1">
    <location>
        <begin position="148"/>
        <end position="166"/>
    </location>
</feature>
<evidence type="ECO:0000256" key="1">
    <source>
        <dbReference type="SAM" id="Phobius"/>
    </source>
</evidence>
<comment type="caution">
    <text evidence="2">The sequence shown here is derived from an EMBL/GenBank/DDBJ whole genome shotgun (WGS) entry which is preliminary data.</text>
</comment>
<keyword evidence="1" id="KW-1133">Transmembrane helix</keyword>
<feature type="transmembrane region" description="Helical" evidence="1">
    <location>
        <begin position="78"/>
        <end position="106"/>
    </location>
</feature>
<evidence type="ECO:0000313" key="3">
    <source>
        <dbReference type="Proteomes" id="UP001141336"/>
    </source>
</evidence>
<dbReference type="InterPro" id="IPR025699">
    <property type="entry name" value="ABC2_memb-like"/>
</dbReference>
<dbReference type="RefSeq" id="WP_268923293.1">
    <property type="nucleotide sequence ID" value="NZ_JAPTGC010000008.1"/>
</dbReference>
<dbReference type="Proteomes" id="UP001141336">
    <property type="component" value="Unassembled WGS sequence"/>
</dbReference>
<proteinExistence type="predicted"/>
<feature type="transmembrane region" description="Helical" evidence="1">
    <location>
        <begin position="12"/>
        <end position="34"/>
    </location>
</feature>
<dbReference type="EMBL" id="JAPTGC010000008">
    <property type="protein sequence ID" value="MCZ0863035.1"/>
    <property type="molecule type" value="Genomic_DNA"/>
</dbReference>
<keyword evidence="1" id="KW-0472">Membrane</keyword>
<keyword evidence="3" id="KW-1185">Reference proteome</keyword>
<reference evidence="2" key="1">
    <citation type="submission" date="2022-12" db="EMBL/GenBank/DDBJ databases">
        <title>Isolation and characterisation of novel Methanocorpusculum spp. from native Australian herbivores indicates the genus is ancestrally host-associated.</title>
        <authorList>
            <person name="Volmer J.G."/>
            <person name="Soo R.M."/>
            <person name="Evans P.N."/>
            <person name="Hoedt E.C."/>
            <person name="Astorga Alsina A.L."/>
            <person name="Woodcroft B.J."/>
            <person name="Tyson G.W."/>
            <person name="Hugenholtz P."/>
            <person name="Morrison M."/>
        </authorList>
    </citation>
    <scope>NUCLEOTIDE SEQUENCE</scope>
    <source>
        <strain evidence="2">CW153</strain>
    </source>
</reference>
<evidence type="ECO:0000313" key="2">
    <source>
        <dbReference type="EMBL" id="MCZ0863035.1"/>
    </source>
</evidence>
<organism evidence="2 3">
    <name type="scientific">Methanocorpusculum vombati</name>
    <dbReference type="NCBI Taxonomy" id="3002864"/>
    <lineage>
        <taxon>Archaea</taxon>
        <taxon>Methanobacteriati</taxon>
        <taxon>Methanobacteriota</taxon>
        <taxon>Stenosarchaea group</taxon>
        <taxon>Methanomicrobia</taxon>
        <taxon>Methanomicrobiales</taxon>
        <taxon>Methanocorpusculaceae</taxon>
        <taxon>Methanocorpusculum</taxon>
    </lineage>
</organism>
<feature type="transmembrane region" description="Helical" evidence="1">
    <location>
        <begin position="118"/>
        <end position="141"/>
    </location>
</feature>
<protein>
    <submittedName>
        <fullName evidence="2">ABC-2 transporter permease</fullName>
    </submittedName>
</protein>
<feature type="transmembrane region" description="Helical" evidence="1">
    <location>
        <begin position="172"/>
        <end position="192"/>
    </location>
</feature>
<keyword evidence="1" id="KW-0812">Transmembrane</keyword>
<name>A0ABT4IMQ7_9EURY</name>
<accession>A0ABT4IMQ7</accession>
<gene>
    <name evidence="2" type="ORF">O0S09_07210</name>
</gene>
<dbReference type="Pfam" id="PF13346">
    <property type="entry name" value="ABC2_membrane_5"/>
    <property type="match status" value="1"/>
</dbReference>
<sequence length="205" mass="22491">MNGLLLKDWIYLRRTIVMVTVVIVFCMVLFVPWGVSSAEFLVAAAMVLFLPVTAMTMDTSSRWERYALSLPLSRREILAARYVFSCLCLGAAAVICGAAAAGSVVFLGGYDLLGVSPLIWWAGCTGAALLMLDLLLAVYFVYRVNVGILLFLVLCFVPTAAVYWHDLLTPDVFGVIAALLAILGLAGLWVSWRVSLRAFERWDVT</sequence>